<gene>
    <name evidence="2" type="ORF">DVR09_03675</name>
</gene>
<dbReference type="KEGG" id="err:DVR09_03675"/>
<feature type="transmembrane region" description="Helical" evidence="1">
    <location>
        <begin position="7"/>
        <end position="29"/>
    </location>
</feature>
<name>A0A345YC92_9SPHN</name>
<organism evidence="2 3">
    <name type="scientific">Erythrobacter aureus</name>
    <dbReference type="NCBI Taxonomy" id="2182384"/>
    <lineage>
        <taxon>Bacteria</taxon>
        <taxon>Pseudomonadati</taxon>
        <taxon>Pseudomonadota</taxon>
        <taxon>Alphaproteobacteria</taxon>
        <taxon>Sphingomonadales</taxon>
        <taxon>Erythrobacteraceae</taxon>
        <taxon>Erythrobacter/Porphyrobacter group</taxon>
        <taxon>Erythrobacter</taxon>
    </lineage>
</organism>
<dbReference type="OrthoDB" id="7433125at2"/>
<keyword evidence="3" id="KW-1185">Reference proteome</keyword>
<accession>A0A345YC92</accession>
<evidence type="ECO:0000256" key="1">
    <source>
        <dbReference type="SAM" id="Phobius"/>
    </source>
</evidence>
<keyword evidence="1" id="KW-0472">Membrane</keyword>
<sequence>MKTVLLHLLLVWLIVWPLVTCLLILLSGLAHPLPLGVQTLILTGILVPLTNLVLGPKMRRLASHLTRENP</sequence>
<evidence type="ECO:0000313" key="3">
    <source>
        <dbReference type="Proteomes" id="UP000254508"/>
    </source>
</evidence>
<dbReference type="EMBL" id="CP031357">
    <property type="protein sequence ID" value="AXK41544.1"/>
    <property type="molecule type" value="Genomic_DNA"/>
</dbReference>
<dbReference type="AlphaFoldDB" id="A0A345YC92"/>
<dbReference type="Proteomes" id="UP000254508">
    <property type="component" value="Chromosome"/>
</dbReference>
<feature type="transmembrane region" description="Helical" evidence="1">
    <location>
        <begin position="35"/>
        <end position="54"/>
    </location>
</feature>
<proteinExistence type="predicted"/>
<keyword evidence="1" id="KW-1133">Transmembrane helix</keyword>
<dbReference type="RefSeq" id="WP_115415731.1">
    <property type="nucleotide sequence ID" value="NZ_CP031357.1"/>
</dbReference>
<protein>
    <submittedName>
        <fullName evidence="2">Uncharacterized protein</fullName>
    </submittedName>
</protein>
<reference evidence="3" key="1">
    <citation type="submission" date="2018-07" db="EMBL/GenBank/DDBJ databases">
        <title>Genome sequence of Erythrobacter strain YH-07, an antagonistic bacterium isolated from Yellow Sea.</title>
        <authorList>
            <person name="Tang T."/>
            <person name="Liu Q."/>
            <person name="Sun X."/>
        </authorList>
    </citation>
    <scope>NUCLEOTIDE SEQUENCE [LARGE SCALE GENOMIC DNA]</scope>
    <source>
        <strain evidence="3">YH-07</strain>
    </source>
</reference>
<keyword evidence="1" id="KW-0812">Transmembrane</keyword>
<evidence type="ECO:0000313" key="2">
    <source>
        <dbReference type="EMBL" id="AXK41544.1"/>
    </source>
</evidence>